<dbReference type="EMBL" id="DWYS01000151">
    <property type="protein sequence ID" value="HJB08717.1"/>
    <property type="molecule type" value="Genomic_DNA"/>
</dbReference>
<dbReference type="InterPro" id="IPR050366">
    <property type="entry name" value="BP-dependent_transpt_permease"/>
</dbReference>
<keyword evidence="7 10" id="KW-1133">Transmembrane helix</keyword>
<keyword evidence="5" id="KW-0571">Peptide transport</keyword>
<evidence type="ECO:0000256" key="5">
    <source>
        <dbReference type="ARBA" id="ARBA00022856"/>
    </source>
</evidence>
<comment type="caution">
    <text evidence="12">The sequence shown here is derived from an EMBL/GenBank/DDBJ whole genome shotgun (WGS) entry which is preliminary data.</text>
</comment>
<dbReference type="InterPro" id="IPR035906">
    <property type="entry name" value="MetI-like_sf"/>
</dbReference>
<dbReference type="Pfam" id="PF00528">
    <property type="entry name" value="BPD_transp_1"/>
    <property type="match status" value="1"/>
</dbReference>
<keyword evidence="6" id="KW-0653">Protein transport</keyword>
<keyword evidence="3" id="KW-1003">Cell membrane</keyword>
<evidence type="ECO:0000313" key="12">
    <source>
        <dbReference type="EMBL" id="HJB08717.1"/>
    </source>
</evidence>
<dbReference type="Proteomes" id="UP000886804">
    <property type="component" value="Unassembled WGS sequence"/>
</dbReference>
<dbReference type="InterPro" id="IPR025966">
    <property type="entry name" value="OppC_N"/>
</dbReference>
<dbReference type="GO" id="GO:0005886">
    <property type="term" value="C:plasma membrane"/>
    <property type="evidence" value="ECO:0007669"/>
    <property type="project" value="UniProtKB-SubCell"/>
</dbReference>
<dbReference type="NCBIfam" id="NF043080">
    <property type="entry name" value="MMSYN1_0166"/>
    <property type="match status" value="1"/>
</dbReference>
<organism evidence="12 13">
    <name type="scientific">Candidatus Enterocloster faecavium</name>
    <dbReference type="NCBI Taxonomy" id="2838560"/>
    <lineage>
        <taxon>Bacteria</taxon>
        <taxon>Bacillati</taxon>
        <taxon>Bacillota</taxon>
        <taxon>Clostridia</taxon>
        <taxon>Lachnospirales</taxon>
        <taxon>Lachnospiraceae</taxon>
        <taxon>Enterocloster</taxon>
    </lineage>
</organism>
<dbReference type="PANTHER" id="PTHR43386:SF24">
    <property type="entry name" value="OLIGOPEPTIDE TRANSPORT SYSTEM PERMEASE PROTEIN AMID"/>
    <property type="match status" value="1"/>
</dbReference>
<evidence type="ECO:0000259" key="11">
    <source>
        <dbReference type="PROSITE" id="PS50928"/>
    </source>
</evidence>
<keyword evidence="4 10" id="KW-0812">Transmembrane</keyword>
<protein>
    <submittedName>
        <fullName evidence="12">ABC transporter permease</fullName>
    </submittedName>
</protein>
<dbReference type="Pfam" id="PF12911">
    <property type="entry name" value="OppC_N"/>
    <property type="match status" value="1"/>
</dbReference>
<evidence type="ECO:0000256" key="8">
    <source>
        <dbReference type="ARBA" id="ARBA00023136"/>
    </source>
</evidence>
<dbReference type="AlphaFoldDB" id="A0A9D2L9X0"/>
<reference evidence="12" key="1">
    <citation type="journal article" date="2021" name="PeerJ">
        <title>Extensive microbial diversity within the chicken gut microbiome revealed by metagenomics and culture.</title>
        <authorList>
            <person name="Gilroy R."/>
            <person name="Ravi A."/>
            <person name="Getino M."/>
            <person name="Pursley I."/>
            <person name="Horton D.L."/>
            <person name="Alikhan N.F."/>
            <person name="Baker D."/>
            <person name="Gharbi K."/>
            <person name="Hall N."/>
            <person name="Watson M."/>
            <person name="Adriaenssens E.M."/>
            <person name="Foster-Nyarko E."/>
            <person name="Jarju S."/>
            <person name="Secka A."/>
            <person name="Antonio M."/>
            <person name="Oren A."/>
            <person name="Chaudhuri R.R."/>
            <person name="La Ragione R."/>
            <person name="Hildebrand F."/>
            <person name="Pallen M.J."/>
        </authorList>
    </citation>
    <scope>NUCLEOTIDE SEQUENCE</scope>
    <source>
        <strain evidence="12">CHK188-4685</strain>
    </source>
</reference>
<name>A0A9D2L9X0_9FIRM</name>
<proteinExistence type="inferred from homology"/>
<evidence type="ECO:0000256" key="7">
    <source>
        <dbReference type="ARBA" id="ARBA00022989"/>
    </source>
</evidence>
<comment type="subcellular location">
    <subcellularLocation>
        <location evidence="1 10">Cell membrane</location>
        <topology evidence="1 10">Multi-pass membrane protein</topology>
    </subcellularLocation>
</comment>
<feature type="transmembrane region" description="Helical" evidence="10">
    <location>
        <begin position="273"/>
        <end position="292"/>
    </location>
</feature>
<feature type="transmembrane region" description="Helical" evidence="10">
    <location>
        <begin position="43"/>
        <end position="61"/>
    </location>
</feature>
<dbReference type="SUPFAM" id="SSF161098">
    <property type="entry name" value="MetI-like"/>
    <property type="match status" value="1"/>
</dbReference>
<dbReference type="GO" id="GO:0015031">
    <property type="term" value="P:protein transport"/>
    <property type="evidence" value="ECO:0007669"/>
    <property type="project" value="UniProtKB-KW"/>
</dbReference>
<dbReference type="InterPro" id="IPR054864">
    <property type="entry name" value="OppC_permease"/>
</dbReference>
<keyword evidence="2 10" id="KW-0813">Transport</keyword>
<evidence type="ECO:0000256" key="3">
    <source>
        <dbReference type="ARBA" id="ARBA00022475"/>
    </source>
</evidence>
<sequence length="306" mass="34644">MVDKNTNLFRFAKYSAEEAERSGYSDYSYWKSVFQNFFKKKSAVVMAGIFFALVIFSIIALQVGKYDYHELVADSSKAFISPNGEYWFGTDNLGRDYWCQVWFAAQTSIKLALIVALGECVLGVGIGCLWGYVRSLDRFFTELYNVIHNVPMIIYMTLISLLVGQSFFIMAAAMICFGWLVMARNVRNLVLIYRDREYNLASRCLGTPVWRILLKNILPYLISVIILRLALSIPSTIALESTLSYLGLGLDVDTPSLGILLRNARSYFLDYPYLLIFPAAIVSIITITFYLVGNAFSDAADPRNHV</sequence>
<dbReference type="GO" id="GO:0015833">
    <property type="term" value="P:peptide transport"/>
    <property type="evidence" value="ECO:0007669"/>
    <property type="project" value="UniProtKB-KW"/>
</dbReference>
<reference evidence="12" key="2">
    <citation type="submission" date="2021-04" db="EMBL/GenBank/DDBJ databases">
        <authorList>
            <person name="Gilroy R."/>
        </authorList>
    </citation>
    <scope>NUCLEOTIDE SEQUENCE</scope>
    <source>
        <strain evidence="12">CHK188-4685</strain>
    </source>
</reference>
<evidence type="ECO:0000313" key="13">
    <source>
        <dbReference type="Proteomes" id="UP000886804"/>
    </source>
</evidence>
<evidence type="ECO:0000256" key="1">
    <source>
        <dbReference type="ARBA" id="ARBA00004651"/>
    </source>
</evidence>
<feature type="domain" description="ABC transmembrane type-1" evidence="11">
    <location>
        <begin position="109"/>
        <end position="293"/>
    </location>
</feature>
<gene>
    <name evidence="12" type="ORF">H9716_12785</name>
</gene>
<keyword evidence="8 10" id="KW-0472">Membrane</keyword>
<feature type="transmembrane region" description="Helical" evidence="10">
    <location>
        <begin position="153"/>
        <end position="181"/>
    </location>
</feature>
<evidence type="ECO:0000256" key="2">
    <source>
        <dbReference type="ARBA" id="ARBA00022448"/>
    </source>
</evidence>
<dbReference type="InterPro" id="IPR000515">
    <property type="entry name" value="MetI-like"/>
</dbReference>
<dbReference type="CDD" id="cd06261">
    <property type="entry name" value="TM_PBP2"/>
    <property type="match status" value="1"/>
</dbReference>
<accession>A0A9D2L9X0</accession>
<comment type="similarity">
    <text evidence="9">Belongs to the binding-protein-dependent transport system permease family. OppBC subfamily.</text>
</comment>
<dbReference type="PROSITE" id="PS50928">
    <property type="entry name" value="ABC_TM1"/>
    <property type="match status" value="1"/>
</dbReference>
<feature type="transmembrane region" description="Helical" evidence="10">
    <location>
        <begin position="217"/>
        <end position="237"/>
    </location>
</feature>
<dbReference type="GO" id="GO:0055085">
    <property type="term" value="P:transmembrane transport"/>
    <property type="evidence" value="ECO:0007669"/>
    <property type="project" value="InterPro"/>
</dbReference>
<evidence type="ECO:0000256" key="4">
    <source>
        <dbReference type="ARBA" id="ARBA00022692"/>
    </source>
</evidence>
<dbReference type="Gene3D" id="1.10.3720.10">
    <property type="entry name" value="MetI-like"/>
    <property type="match status" value="1"/>
</dbReference>
<evidence type="ECO:0000256" key="6">
    <source>
        <dbReference type="ARBA" id="ARBA00022927"/>
    </source>
</evidence>
<dbReference type="PANTHER" id="PTHR43386">
    <property type="entry name" value="OLIGOPEPTIDE TRANSPORT SYSTEM PERMEASE PROTEIN APPC"/>
    <property type="match status" value="1"/>
</dbReference>
<evidence type="ECO:0000256" key="10">
    <source>
        <dbReference type="RuleBase" id="RU363032"/>
    </source>
</evidence>
<evidence type="ECO:0000256" key="9">
    <source>
        <dbReference type="ARBA" id="ARBA00024202"/>
    </source>
</evidence>
<feature type="transmembrane region" description="Helical" evidence="10">
    <location>
        <begin position="111"/>
        <end position="133"/>
    </location>
</feature>